<sequence>MITVCPENQIACPRGWSEVVEEELWNPQTCISSFQIELTWDDARRNCRQHGGDLVKIQTKAMNDAIMYLMELSQETPHFIGLRARKMHTGEDSWSWLDEDEMHNGRKIWSWLDEKDSVSSNK</sequence>
<dbReference type="Gene3D" id="3.10.100.10">
    <property type="entry name" value="Mannose-Binding Protein A, subunit A"/>
    <property type="match status" value="1"/>
</dbReference>
<evidence type="ECO:0000313" key="3">
    <source>
        <dbReference type="Proteomes" id="UP000762676"/>
    </source>
</evidence>
<dbReference type="PROSITE" id="PS50041">
    <property type="entry name" value="C_TYPE_LECTIN_2"/>
    <property type="match status" value="1"/>
</dbReference>
<proteinExistence type="predicted"/>
<name>A0AAV4IGJ8_9GAST</name>
<organism evidence="2 3">
    <name type="scientific">Elysia marginata</name>
    <dbReference type="NCBI Taxonomy" id="1093978"/>
    <lineage>
        <taxon>Eukaryota</taxon>
        <taxon>Metazoa</taxon>
        <taxon>Spiralia</taxon>
        <taxon>Lophotrochozoa</taxon>
        <taxon>Mollusca</taxon>
        <taxon>Gastropoda</taxon>
        <taxon>Heterobranchia</taxon>
        <taxon>Euthyneura</taxon>
        <taxon>Panpulmonata</taxon>
        <taxon>Sacoglossa</taxon>
        <taxon>Placobranchoidea</taxon>
        <taxon>Plakobranchidae</taxon>
        <taxon>Elysia</taxon>
    </lineage>
</organism>
<evidence type="ECO:0000313" key="2">
    <source>
        <dbReference type="EMBL" id="GFS07311.1"/>
    </source>
</evidence>
<dbReference type="CDD" id="cd00037">
    <property type="entry name" value="CLECT"/>
    <property type="match status" value="1"/>
</dbReference>
<dbReference type="InterPro" id="IPR016187">
    <property type="entry name" value="CTDL_fold"/>
</dbReference>
<comment type="caution">
    <text evidence="2">The sequence shown here is derived from an EMBL/GenBank/DDBJ whole genome shotgun (WGS) entry which is preliminary data.</text>
</comment>
<dbReference type="PANTHER" id="PTHR22801:SF63">
    <property type="entry name" value="C-TYPE LECTIN DOMAIN-CONTAINING PROTEIN"/>
    <property type="match status" value="1"/>
</dbReference>
<dbReference type="SUPFAM" id="SSF56436">
    <property type="entry name" value="C-type lectin-like"/>
    <property type="match status" value="1"/>
</dbReference>
<evidence type="ECO:0000259" key="1">
    <source>
        <dbReference type="PROSITE" id="PS50041"/>
    </source>
</evidence>
<dbReference type="AlphaFoldDB" id="A0AAV4IGJ8"/>
<gene>
    <name evidence="2" type="ORF">ElyMa_006567100</name>
</gene>
<dbReference type="PANTHER" id="PTHR22801">
    <property type="entry name" value="LITHOSTATHINE"/>
    <property type="match status" value="1"/>
</dbReference>
<dbReference type="InterPro" id="IPR016186">
    <property type="entry name" value="C-type_lectin-like/link_sf"/>
</dbReference>
<keyword evidence="3" id="KW-1185">Reference proteome</keyword>
<dbReference type="EMBL" id="BMAT01013190">
    <property type="protein sequence ID" value="GFS07311.1"/>
    <property type="molecule type" value="Genomic_DNA"/>
</dbReference>
<dbReference type="Proteomes" id="UP000762676">
    <property type="component" value="Unassembled WGS sequence"/>
</dbReference>
<accession>A0AAV4IGJ8</accession>
<protein>
    <submittedName>
        <fullName evidence="2">C-type lectin domain family 4 member D</fullName>
    </submittedName>
</protein>
<dbReference type="InterPro" id="IPR050801">
    <property type="entry name" value="Ca-Dep_Lectins_ImmuneDev"/>
</dbReference>
<feature type="domain" description="C-type lectin" evidence="1">
    <location>
        <begin position="26"/>
        <end position="122"/>
    </location>
</feature>
<dbReference type="Pfam" id="PF00059">
    <property type="entry name" value="Lectin_C"/>
    <property type="match status" value="1"/>
</dbReference>
<dbReference type="InterPro" id="IPR001304">
    <property type="entry name" value="C-type_lectin-like"/>
</dbReference>
<reference evidence="2 3" key="1">
    <citation type="journal article" date="2021" name="Elife">
        <title>Chloroplast acquisition without the gene transfer in kleptoplastic sea slugs, Plakobranchus ocellatus.</title>
        <authorList>
            <person name="Maeda T."/>
            <person name="Takahashi S."/>
            <person name="Yoshida T."/>
            <person name="Shimamura S."/>
            <person name="Takaki Y."/>
            <person name="Nagai Y."/>
            <person name="Toyoda A."/>
            <person name="Suzuki Y."/>
            <person name="Arimoto A."/>
            <person name="Ishii H."/>
            <person name="Satoh N."/>
            <person name="Nishiyama T."/>
            <person name="Hasebe M."/>
            <person name="Maruyama T."/>
            <person name="Minagawa J."/>
            <person name="Obokata J."/>
            <person name="Shigenobu S."/>
        </authorList>
    </citation>
    <scope>NUCLEOTIDE SEQUENCE [LARGE SCALE GENOMIC DNA]</scope>
</reference>